<evidence type="ECO:0000313" key="3">
    <source>
        <dbReference type="EMBL" id="KIL35590.1"/>
    </source>
</evidence>
<reference evidence="3 4" key="1">
    <citation type="submission" date="2014-12" db="EMBL/GenBank/DDBJ databases">
        <title>Draft genome sequence of Cohnella kolymensis strain B-2846.</title>
        <authorList>
            <person name="Karlyshev A.V."/>
            <person name="Kudryashova E.B."/>
        </authorList>
    </citation>
    <scope>NUCLEOTIDE SEQUENCE [LARGE SCALE GENOMIC DNA]</scope>
    <source>
        <strain evidence="3 4">VKM B-2846</strain>
    </source>
</reference>
<evidence type="ECO:0000259" key="2">
    <source>
        <dbReference type="PROSITE" id="PS51272"/>
    </source>
</evidence>
<dbReference type="Pfam" id="PF00395">
    <property type="entry name" value="SLH"/>
    <property type="match status" value="2"/>
</dbReference>
<dbReference type="PANTHER" id="PTHR43308">
    <property type="entry name" value="OUTER MEMBRANE PROTEIN ALPHA-RELATED"/>
    <property type="match status" value="1"/>
</dbReference>
<dbReference type="InterPro" id="IPR001119">
    <property type="entry name" value="SLH_dom"/>
</dbReference>
<feature type="compositionally biased region" description="Pro residues" evidence="1">
    <location>
        <begin position="1064"/>
        <end position="1080"/>
    </location>
</feature>
<dbReference type="PANTHER" id="PTHR43308:SF5">
    <property type="entry name" value="S-LAYER PROTEIN _ PEPTIDOGLYCAN ENDO-BETA-N-ACETYLGLUCOSAMINIDASE"/>
    <property type="match status" value="1"/>
</dbReference>
<comment type="caution">
    <text evidence="3">The sequence shown here is derived from an EMBL/GenBank/DDBJ whole genome shotgun (WGS) entry which is preliminary data.</text>
</comment>
<feature type="domain" description="SLH" evidence="2">
    <location>
        <begin position="1313"/>
        <end position="1376"/>
    </location>
</feature>
<evidence type="ECO:0000256" key="1">
    <source>
        <dbReference type="SAM" id="MobiDB-lite"/>
    </source>
</evidence>
<protein>
    <recommendedName>
        <fullName evidence="2">SLH domain-containing protein</fullName>
    </recommendedName>
</protein>
<gene>
    <name evidence="3" type="ORF">SD71_12630</name>
</gene>
<name>A0ABR5A4V4_9BACL</name>
<dbReference type="Proteomes" id="UP000054526">
    <property type="component" value="Unassembled WGS sequence"/>
</dbReference>
<dbReference type="EMBL" id="JXAL01000019">
    <property type="protein sequence ID" value="KIL35590.1"/>
    <property type="molecule type" value="Genomic_DNA"/>
</dbReference>
<keyword evidence="4" id="KW-1185">Reference proteome</keyword>
<evidence type="ECO:0000313" key="4">
    <source>
        <dbReference type="Proteomes" id="UP000054526"/>
    </source>
</evidence>
<dbReference type="PROSITE" id="PS51272">
    <property type="entry name" value="SLH"/>
    <property type="match status" value="3"/>
</dbReference>
<organism evidence="3 4">
    <name type="scientific">Cohnella kolymensis</name>
    <dbReference type="NCBI Taxonomy" id="1590652"/>
    <lineage>
        <taxon>Bacteria</taxon>
        <taxon>Bacillati</taxon>
        <taxon>Bacillota</taxon>
        <taxon>Bacilli</taxon>
        <taxon>Bacillales</taxon>
        <taxon>Paenibacillaceae</taxon>
        <taxon>Cohnella</taxon>
    </lineage>
</organism>
<feature type="region of interest" description="Disordered" evidence="1">
    <location>
        <begin position="1061"/>
        <end position="1088"/>
    </location>
</feature>
<dbReference type="RefSeq" id="WP_041063778.1">
    <property type="nucleotide sequence ID" value="NZ_JXAL01000019.1"/>
</dbReference>
<dbReference type="InterPro" id="IPR051465">
    <property type="entry name" value="Cell_Envelope_Struct_Comp"/>
</dbReference>
<feature type="domain" description="SLH" evidence="2">
    <location>
        <begin position="1442"/>
        <end position="1500"/>
    </location>
</feature>
<feature type="domain" description="SLH" evidence="2">
    <location>
        <begin position="1377"/>
        <end position="1434"/>
    </location>
</feature>
<sequence length="1500" mass="158956">MLDTDMTFPTWSTTQHVRKGNSGIPLSGKLTVDVTSLVQDFTNETDRNVTFVITGNESDNIDGRIIGGLKEESNPAYRPKLIVTYSTNEPPIGSITINSGAASTNSTSVTLNLTGVDPNNDGMQMRFSHDIVTWSDWEAYTPTKTWTLSSGDGEKTVFYQLRDSSNELSPVYSDTIILDTSPPTGSITINGGAAYSNSANVTLNLTGTDAIGPVQMRFSNDNSIWTAWEPSTATKAWTLLPVDGEKTVYMELRDAVGQTMAYNSHIVLDTTPPVVTGVTEGESYNINKIVSFNEGTATLNGSLFTSGTGISSEDDYTLIVTDTAGNSTTVHFTIDKTSPVITGVENGKSYNSDRTITFDEGTATLDGTPFTSGSTVNTEGSHTLIVTDAAGNSTSVTFNIDKTAPVVTGVTNGESYNTDRTVTFSEGIATLNGSPFDSGTVITVDGSYTLIITDTAGNRTAVHFTIDKTSPVITGVIHGALYNTDKTITFDEGTATLDGNSFISGDTVTTEGSHMLIVTDAAGNRTTITFTIDKTAPVVTGVTDGESYNTDKTVSFNEGTATLNGSAFASGTEISTEDDYILIVTDAAGNSTTVHFTIDKTNPVITGVVDGASYNTDKTITFNEGTGKLDGNTFTSGDTVSTEGSHTLIVTDATGNRTTITFTIDKTAPVVTGVTNGESYNTDKTVTFNEGTATLNGSPFTSGTAISSEDDYTLIVTDTAGNTTTVHFTIDKTNPVITGVVDGASYNTDKTITFNEGTGKLDGNTFTSGDTVSTEGSHTLIVTDAAGNSTSITFTIDKTAPVVTGVTNGESYNTDKSVTFNEGTATLNGSPFMSGTAISSEDDYTLIVTDPAGNNTTVHFTIDKTNPVVTGVENGKSYNSDRTITFDQGSAELDGKSFTSGATVSAEGPHTLIVTDAASNSTTITFTIDKIAPVVTGVIDGESYNTDKTVSFNEGTATLNGSLFTSGATISIEDDYSLIVTDDAGNTTTVHFTIDKTSPVVTGVTDGATYSTSKTITFNEGTAELDGQPFTSGSTVNASGQHTLVATDAAGNSTTVTFRISYPSPGPGPGPGPGPSPGPGPGEDDDIGTKISIVINGVAKDDLATIAVKTVNGKKLTVINFNEEKFTQALNSVPSRPTIVIPVKNGSDVVTAELNGRMIQTLDTKGAIIQLQSENASYTLSADQFNMDNIFKNFGSDVQLQHIKISIEIKKVPEDEVQFIVSKLGKITLVAPPVEFSITAAYADKTIAINNFISFVERTIAIPDGVDPKKITTGVIITKNGKVLPVPTRVIQKDGKYYAVIYSLSNSVYALVYNEKTFTDVTKHWAKSNIEDMASRLIIQGVNEEKFLPNREVSRAEFTAIVVRALGLQSFEQPARFTDVHQNDWFHEAVSIAVHYGLIEPGDNFKPNQKLTRLEAIVILFRAMKLAGMDMTISETEVDRQLSAFSDQKLIKSSSRVAAALTVKFGIVTGSKGHIMPSKNITRAEAAILIQRLLQKAKLI</sequence>
<accession>A0ABR5A4V4</accession>
<proteinExistence type="predicted"/>